<evidence type="ECO:0000256" key="4">
    <source>
        <dbReference type="SAM" id="MobiDB-lite"/>
    </source>
</evidence>
<dbReference type="GO" id="GO:0009297">
    <property type="term" value="P:pilus assembly"/>
    <property type="evidence" value="ECO:0007669"/>
    <property type="project" value="InterPro"/>
</dbReference>
<dbReference type="eggNOG" id="COG1450">
    <property type="taxonomic scope" value="Bacteria"/>
</dbReference>
<organism evidence="8 9">
    <name type="scientific">Candidatus Glomeribacter gigasporarum BEG34</name>
    <dbReference type="NCBI Taxonomy" id="1070319"/>
    <lineage>
        <taxon>Bacteria</taxon>
        <taxon>Pseudomonadati</taxon>
        <taxon>Pseudomonadota</taxon>
        <taxon>Betaproteobacteria</taxon>
        <taxon>Burkholderiales</taxon>
        <taxon>Burkholderiaceae</taxon>
        <taxon>Candidatus Glomeribacter</taxon>
    </lineage>
</organism>
<comment type="caution">
    <text evidence="8">The sequence shown here is derived from an EMBL/GenBank/DDBJ whole genome shotgun (WGS) entry which is preliminary data.</text>
</comment>
<sequence>MNRVCFLWMAWTVMSLTACTSLRNIDHTMQWGEESAAQAHELAQSMRERPAPVRDTVVFSDTPIVVLKPLRRAQSAHRSEPLNCMITFAPVMPVDILEFGQMVTKLCGIPVRVTPDALAAVNGSLTAGGTPSSQGAPVNPPPLPPLPPLPALPGVSNQAGAAWSTASSGLISNIKWSHQPVEGLLDVVTARLGLSWRVVEGVISIFYLDTRTFHFYAIPSATDMQSVVQSGTTTAAGVSGGTGGGLSGQTGSSQTTSVSLKSSISDDLAKTVQSMLTPQVGRMAMSAATGALTVTDTPEALTRVAQYLQSENRLMTQQVLLNVKVISVTLTDQDRLGIDWNLVYKTLSGSFGVHLKNALQTESGGLAGSVGILDTAAGTAAPFSGSSLVIQALSRQGRVSTITSPSVTTLNLQPVPVQIARQTSYLASVQTTNTAQVGSTTSLTPGTVTTGFNMNLLPYVMPDHDLLLQYSINLSALQRLRSVKSGDSLIEIPEVDNRIFSQKVRLKSGQTLVLSGFEQSIDRGSKSGVGNPNHLLLGGERDTDNRRDVIVVLITPVIME</sequence>
<feature type="domain" description="Secretin N-terminal" evidence="7">
    <location>
        <begin position="210"/>
        <end position="290"/>
    </location>
</feature>
<feature type="region of interest" description="Disordered" evidence="4">
    <location>
        <begin position="125"/>
        <end position="151"/>
    </location>
</feature>
<dbReference type="STRING" id="1070319.CAGGBEG34_220073"/>
<dbReference type="PROSITE" id="PS51257">
    <property type="entry name" value="PROKAR_LIPOPROTEIN"/>
    <property type="match status" value="1"/>
</dbReference>
<comment type="subcellular location">
    <subcellularLocation>
        <location evidence="1">Membrane</location>
    </subcellularLocation>
</comment>
<dbReference type="GO" id="GO:0009306">
    <property type="term" value="P:protein secretion"/>
    <property type="evidence" value="ECO:0007669"/>
    <property type="project" value="InterPro"/>
</dbReference>
<feature type="compositionally biased region" description="Polar residues" evidence="4">
    <location>
        <begin position="125"/>
        <end position="136"/>
    </location>
</feature>
<dbReference type="Proteomes" id="UP000054051">
    <property type="component" value="Unassembled WGS sequence"/>
</dbReference>
<name>G2J975_9BURK</name>
<evidence type="ECO:0000313" key="8">
    <source>
        <dbReference type="EMBL" id="CCD29322.1"/>
    </source>
</evidence>
<evidence type="ECO:0000259" key="6">
    <source>
        <dbReference type="Pfam" id="PF00263"/>
    </source>
</evidence>
<feature type="chain" id="PRO_5003431570" evidence="5">
    <location>
        <begin position="21"/>
        <end position="560"/>
    </location>
</feature>
<dbReference type="Pfam" id="PF00263">
    <property type="entry name" value="Secretin"/>
    <property type="match status" value="1"/>
</dbReference>
<dbReference type="InterPro" id="IPR013359">
    <property type="entry name" value="Pilus_4B_PilN"/>
</dbReference>
<feature type="compositionally biased region" description="Gly residues" evidence="4">
    <location>
        <begin position="238"/>
        <end position="248"/>
    </location>
</feature>
<reference evidence="8 9" key="1">
    <citation type="submission" date="2011-08" db="EMBL/GenBank/DDBJ databases">
        <title>The genome of the obligate endobacterium of an arbuscular mycorrhizal fungus reveals an interphylum network of nutritional interactions.</title>
        <authorList>
            <person name="Ghignone S."/>
            <person name="Salvioli A."/>
            <person name="Anca I."/>
            <person name="Lumini E."/>
            <person name="Ortu G."/>
            <person name="Petiti L."/>
            <person name="Cruveiller S."/>
            <person name="Bianciotto V."/>
            <person name="Piffanelli P."/>
            <person name="Lanfranco L."/>
            <person name="Bonfante P."/>
        </authorList>
    </citation>
    <scope>NUCLEOTIDE SEQUENCE [LARGE SCALE GENOMIC DNA]</scope>
    <source>
        <strain evidence="8 9">BEG34</strain>
    </source>
</reference>
<dbReference type="AlphaFoldDB" id="G2J975"/>
<evidence type="ECO:0000256" key="2">
    <source>
        <dbReference type="ARBA" id="ARBA00022729"/>
    </source>
</evidence>
<dbReference type="GO" id="GO:0019867">
    <property type="term" value="C:outer membrane"/>
    <property type="evidence" value="ECO:0007669"/>
    <property type="project" value="InterPro"/>
</dbReference>
<protein>
    <submittedName>
        <fullName evidence="8">Type IV pilus biogenesis protein, PilN</fullName>
    </submittedName>
</protein>
<gene>
    <name evidence="8" type="primary">pilN</name>
    <name evidence="8" type="ORF">CAGGBEG34_220073</name>
</gene>
<dbReference type="EMBL" id="CAFB01000039">
    <property type="protein sequence ID" value="CCD29322.1"/>
    <property type="molecule type" value="Genomic_DNA"/>
</dbReference>
<feature type="region of interest" description="Disordered" evidence="4">
    <location>
        <begin position="233"/>
        <end position="254"/>
    </location>
</feature>
<proteinExistence type="predicted"/>
<evidence type="ECO:0000256" key="3">
    <source>
        <dbReference type="ARBA" id="ARBA00023136"/>
    </source>
</evidence>
<dbReference type="RefSeq" id="WP_006682541.1">
    <property type="nucleotide sequence ID" value="NZ_CAFB01000039.1"/>
</dbReference>
<dbReference type="PANTHER" id="PTHR30332:SF24">
    <property type="entry name" value="SECRETIN GSPD-RELATED"/>
    <property type="match status" value="1"/>
</dbReference>
<keyword evidence="9" id="KW-1185">Reference proteome</keyword>
<evidence type="ECO:0000256" key="1">
    <source>
        <dbReference type="ARBA" id="ARBA00004370"/>
    </source>
</evidence>
<evidence type="ECO:0000256" key="5">
    <source>
        <dbReference type="SAM" id="SignalP"/>
    </source>
</evidence>
<dbReference type="InterPro" id="IPR004846">
    <property type="entry name" value="T2SS/T3SS_dom"/>
</dbReference>
<dbReference type="NCBIfam" id="TIGR02520">
    <property type="entry name" value="pilus_B_mal_scr"/>
    <property type="match status" value="1"/>
</dbReference>
<evidence type="ECO:0000259" key="7">
    <source>
        <dbReference type="Pfam" id="PF07655"/>
    </source>
</evidence>
<keyword evidence="2 5" id="KW-0732">Signal</keyword>
<dbReference type="Pfam" id="PF07655">
    <property type="entry name" value="Secretin_N_2"/>
    <property type="match status" value="1"/>
</dbReference>
<dbReference type="InterPro" id="IPR011514">
    <property type="entry name" value="Secretin_N_2"/>
</dbReference>
<feature type="compositionally biased region" description="Pro residues" evidence="4">
    <location>
        <begin position="138"/>
        <end position="151"/>
    </location>
</feature>
<accession>G2J975</accession>
<dbReference type="PANTHER" id="PTHR30332">
    <property type="entry name" value="PROBABLE GENERAL SECRETION PATHWAY PROTEIN D"/>
    <property type="match status" value="1"/>
</dbReference>
<evidence type="ECO:0000313" key="9">
    <source>
        <dbReference type="Proteomes" id="UP000054051"/>
    </source>
</evidence>
<feature type="signal peptide" evidence="5">
    <location>
        <begin position="1"/>
        <end position="20"/>
    </location>
</feature>
<keyword evidence="3" id="KW-0472">Membrane</keyword>
<dbReference type="InterPro" id="IPR050810">
    <property type="entry name" value="Bact_Secretion_Sys_Channel"/>
</dbReference>
<dbReference type="OrthoDB" id="6638496at2"/>
<feature type="domain" description="Type II/III secretion system secretin-like" evidence="6">
    <location>
        <begin position="392"/>
        <end position="559"/>
    </location>
</feature>